<evidence type="ECO:0000256" key="6">
    <source>
        <dbReference type="PROSITE-ProRule" id="PRU00433"/>
    </source>
</evidence>
<dbReference type="PROSITE" id="PS51257">
    <property type="entry name" value="PROKAR_LIPOPROTEIN"/>
    <property type="match status" value="1"/>
</dbReference>
<dbReference type="PROSITE" id="PS51007">
    <property type="entry name" value="CYTC"/>
    <property type="match status" value="1"/>
</dbReference>
<reference evidence="10 11" key="1">
    <citation type="submission" date="2024-03" db="EMBL/GenBank/DDBJ databases">
        <authorList>
            <person name="Jo J.-H."/>
        </authorList>
    </citation>
    <scope>NUCLEOTIDE SEQUENCE [LARGE SCALE GENOMIC DNA]</scope>
    <source>
        <strain evidence="10 11">AS3R-12</strain>
    </source>
</reference>
<evidence type="ECO:0000313" key="10">
    <source>
        <dbReference type="EMBL" id="MEJ6011270.1"/>
    </source>
</evidence>
<keyword evidence="11" id="KW-1185">Reference proteome</keyword>
<dbReference type="PANTHER" id="PTHR11961">
    <property type="entry name" value="CYTOCHROME C"/>
    <property type="match status" value="1"/>
</dbReference>
<organism evidence="10 11">
    <name type="scientific">Novosphingobium aquae</name>
    <dbReference type="NCBI Taxonomy" id="3133435"/>
    <lineage>
        <taxon>Bacteria</taxon>
        <taxon>Pseudomonadati</taxon>
        <taxon>Pseudomonadota</taxon>
        <taxon>Alphaproteobacteria</taxon>
        <taxon>Sphingomonadales</taxon>
        <taxon>Sphingomonadaceae</taxon>
        <taxon>Novosphingobium</taxon>
    </lineage>
</organism>
<feature type="chain" id="PRO_5045255338" evidence="8">
    <location>
        <begin position="20"/>
        <end position="143"/>
    </location>
</feature>
<evidence type="ECO:0000256" key="7">
    <source>
        <dbReference type="SAM" id="MobiDB-lite"/>
    </source>
</evidence>
<sequence>MRQTFAPALLLLLSACGGGAEKTEAPAEPAGQAEAGTPPAATGPSLALAPAAFAQCATCHAIKPGVNAVGPSLFAVYGRKAATGPAYAYSEAMKASGLTWDDATLDSYLTAPMKHVPGTKMTYAGMADAAKRKEVIEFLKTLK</sequence>
<dbReference type="InterPro" id="IPR002327">
    <property type="entry name" value="Cyt_c_1A/1B"/>
</dbReference>
<protein>
    <submittedName>
        <fullName evidence="10">C-type cytochrome</fullName>
    </submittedName>
</protein>
<dbReference type="Proteomes" id="UP001379235">
    <property type="component" value="Unassembled WGS sequence"/>
</dbReference>
<keyword evidence="3 6" id="KW-0479">Metal-binding</keyword>
<evidence type="ECO:0000256" key="8">
    <source>
        <dbReference type="SAM" id="SignalP"/>
    </source>
</evidence>
<evidence type="ECO:0000256" key="1">
    <source>
        <dbReference type="ARBA" id="ARBA00022448"/>
    </source>
</evidence>
<dbReference type="RefSeq" id="WP_339968326.1">
    <property type="nucleotide sequence ID" value="NZ_JBBHJY010000008.1"/>
</dbReference>
<keyword evidence="8" id="KW-0732">Signal</keyword>
<keyword evidence="1" id="KW-0813">Transport</keyword>
<keyword evidence="2 6" id="KW-0349">Heme</keyword>
<accession>A0ABU8SBV8</accession>
<evidence type="ECO:0000259" key="9">
    <source>
        <dbReference type="PROSITE" id="PS51007"/>
    </source>
</evidence>
<evidence type="ECO:0000256" key="4">
    <source>
        <dbReference type="ARBA" id="ARBA00022982"/>
    </source>
</evidence>
<keyword evidence="5 6" id="KW-0408">Iron</keyword>
<gene>
    <name evidence="10" type="ORF">WG900_15215</name>
</gene>
<name>A0ABU8SBV8_9SPHN</name>
<feature type="compositionally biased region" description="Low complexity" evidence="7">
    <location>
        <begin position="26"/>
        <end position="41"/>
    </location>
</feature>
<dbReference type="Gene3D" id="1.10.760.10">
    <property type="entry name" value="Cytochrome c-like domain"/>
    <property type="match status" value="1"/>
</dbReference>
<evidence type="ECO:0000256" key="5">
    <source>
        <dbReference type="ARBA" id="ARBA00023004"/>
    </source>
</evidence>
<comment type="caution">
    <text evidence="10">The sequence shown here is derived from an EMBL/GenBank/DDBJ whole genome shotgun (WGS) entry which is preliminary data.</text>
</comment>
<evidence type="ECO:0000313" key="11">
    <source>
        <dbReference type="Proteomes" id="UP001379235"/>
    </source>
</evidence>
<proteinExistence type="predicted"/>
<evidence type="ECO:0000256" key="3">
    <source>
        <dbReference type="ARBA" id="ARBA00022723"/>
    </source>
</evidence>
<dbReference type="PRINTS" id="PR00604">
    <property type="entry name" value="CYTCHRMECIAB"/>
</dbReference>
<dbReference type="SUPFAM" id="SSF46626">
    <property type="entry name" value="Cytochrome c"/>
    <property type="match status" value="1"/>
</dbReference>
<dbReference type="InterPro" id="IPR009056">
    <property type="entry name" value="Cyt_c-like_dom"/>
</dbReference>
<evidence type="ECO:0000256" key="2">
    <source>
        <dbReference type="ARBA" id="ARBA00022617"/>
    </source>
</evidence>
<dbReference type="EMBL" id="JBBHJY010000008">
    <property type="protein sequence ID" value="MEJ6011270.1"/>
    <property type="molecule type" value="Genomic_DNA"/>
</dbReference>
<keyword evidence="4" id="KW-0249">Electron transport</keyword>
<feature type="domain" description="Cytochrome c" evidence="9">
    <location>
        <begin position="38"/>
        <end position="143"/>
    </location>
</feature>
<feature type="region of interest" description="Disordered" evidence="7">
    <location>
        <begin position="22"/>
        <end position="41"/>
    </location>
</feature>
<feature type="signal peptide" evidence="8">
    <location>
        <begin position="1"/>
        <end position="19"/>
    </location>
</feature>
<dbReference type="InterPro" id="IPR036909">
    <property type="entry name" value="Cyt_c-like_dom_sf"/>
</dbReference>